<dbReference type="GO" id="GO:0000398">
    <property type="term" value="P:mRNA splicing, via spliceosome"/>
    <property type="evidence" value="ECO:0007669"/>
    <property type="project" value="InterPro"/>
</dbReference>
<evidence type="ECO:0000259" key="5">
    <source>
        <dbReference type="SMART" id="SM00451"/>
    </source>
</evidence>
<keyword evidence="1" id="KW-0479">Metal-binding</keyword>
<dbReference type="OrthoDB" id="191651at2759"/>
<sequence length="315" mass="34775">MSEYWKSTPKYWCKHCKTFVRDSKLERANHEATPKHQGNIKRFIRDLHRGHEKDEREKQKAKNEVERLNGVVSGAPTSALGSGEAPWKRTSAIPLSNPGARQATPAERKAQLAQLAAMGVAVPEEFRREMAMAGDWETVSEMPVYEEIVKKEEDTKDAKASVLKDGPSQLNIGIRKRKYEGQEEEEEAGEKVMRKGWGSTTRAYPGSNNDTDLDALLSHARPSTSIGANSGDNSLESSQPMLGKSLSSMPTKAESETLTSPSLPTIKTEDSIPDEPVASLDPHLDSQQTTVKHEDDVATGGIVFKKRKAKPIRGK</sequence>
<keyword evidence="7" id="KW-1185">Reference proteome</keyword>
<dbReference type="Pfam" id="PF06220">
    <property type="entry name" value="zf-U1"/>
    <property type="match status" value="1"/>
</dbReference>
<dbReference type="PANTHER" id="PTHR13173">
    <property type="entry name" value="WW DOMAIN BINDING PROTEIN 4"/>
    <property type="match status" value="1"/>
</dbReference>
<dbReference type="InterPro" id="IPR013085">
    <property type="entry name" value="U1-CZ_Znf_C2H2"/>
</dbReference>
<gene>
    <name evidence="6" type="ORF">HETSPECPRED_009215</name>
</gene>
<dbReference type="InterPro" id="IPR040023">
    <property type="entry name" value="WBP4"/>
</dbReference>
<organism evidence="6 7">
    <name type="scientific">Heterodermia speciosa</name>
    <dbReference type="NCBI Taxonomy" id="116794"/>
    <lineage>
        <taxon>Eukaryota</taxon>
        <taxon>Fungi</taxon>
        <taxon>Dikarya</taxon>
        <taxon>Ascomycota</taxon>
        <taxon>Pezizomycotina</taxon>
        <taxon>Lecanoromycetes</taxon>
        <taxon>OSLEUM clade</taxon>
        <taxon>Lecanoromycetidae</taxon>
        <taxon>Caliciales</taxon>
        <taxon>Physciaceae</taxon>
        <taxon>Heterodermia</taxon>
    </lineage>
</organism>
<dbReference type="Proteomes" id="UP000664521">
    <property type="component" value="Unassembled WGS sequence"/>
</dbReference>
<dbReference type="GO" id="GO:0008270">
    <property type="term" value="F:zinc ion binding"/>
    <property type="evidence" value="ECO:0007669"/>
    <property type="project" value="UniProtKB-KW"/>
</dbReference>
<dbReference type="GO" id="GO:0071011">
    <property type="term" value="C:precatalytic spliceosome"/>
    <property type="evidence" value="ECO:0007669"/>
    <property type="project" value="TreeGrafter"/>
</dbReference>
<proteinExistence type="predicted"/>
<evidence type="ECO:0000313" key="6">
    <source>
        <dbReference type="EMBL" id="CAF9934391.1"/>
    </source>
</evidence>
<accession>A0A8H3FY43</accession>
<evidence type="ECO:0000256" key="3">
    <source>
        <dbReference type="ARBA" id="ARBA00022833"/>
    </source>
</evidence>
<dbReference type="AlphaFoldDB" id="A0A8H3FY43"/>
<dbReference type="InterPro" id="IPR036236">
    <property type="entry name" value="Znf_C2H2_sf"/>
</dbReference>
<protein>
    <recommendedName>
        <fullName evidence="5">U1-type domain-containing protein</fullName>
    </recommendedName>
</protein>
<feature type="compositionally biased region" description="Polar residues" evidence="4">
    <location>
        <begin position="221"/>
        <end position="265"/>
    </location>
</feature>
<dbReference type="SMART" id="SM00451">
    <property type="entry name" value="ZnF_U1"/>
    <property type="match status" value="1"/>
</dbReference>
<dbReference type="InterPro" id="IPR003604">
    <property type="entry name" value="Matrin/U1-like-C_Znf_C2H2"/>
</dbReference>
<feature type="region of interest" description="Disordered" evidence="4">
    <location>
        <begin position="68"/>
        <end position="101"/>
    </location>
</feature>
<dbReference type="SUPFAM" id="SSF57667">
    <property type="entry name" value="beta-beta-alpha zinc fingers"/>
    <property type="match status" value="1"/>
</dbReference>
<reference evidence="6" key="1">
    <citation type="submission" date="2021-03" db="EMBL/GenBank/DDBJ databases">
        <authorList>
            <person name="Tagirdzhanova G."/>
        </authorList>
    </citation>
    <scope>NUCLEOTIDE SEQUENCE</scope>
</reference>
<keyword evidence="3" id="KW-0862">Zinc</keyword>
<evidence type="ECO:0000256" key="2">
    <source>
        <dbReference type="ARBA" id="ARBA00022771"/>
    </source>
</evidence>
<feature type="domain" description="U1-type" evidence="5">
    <location>
        <begin position="8"/>
        <end position="43"/>
    </location>
</feature>
<keyword evidence="2" id="KW-0863">Zinc-finger</keyword>
<evidence type="ECO:0000256" key="4">
    <source>
        <dbReference type="SAM" id="MobiDB-lite"/>
    </source>
</evidence>
<dbReference type="EMBL" id="CAJPDS010000074">
    <property type="protein sequence ID" value="CAF9934391.1"/>
    <property type="molecule type" value="Genomic_DNA"/>
</dbReference>
<feature type="compositionally biased region" description="Polar residues" evidence="4">
    <location>
        <begin position="198"/>
        <end position="210"/>
    </location>
</feature>
<feature type="region of interest" description="Disordered" evidence="4">
    <location>
        <begin position="174"/>
        <end position="297"/>
    </location>
</feature>
<dbReference type="GO" id="GO:0003723">
    <property type="term" value="F:RNA binding"/>
    <property type="evidence" value="ECO:0007669"/>
    <property type="project" value="TreeGrafter"/>
</dbReference>
<name>A0A8H3FY43_9LECA</name>
<dbReference type="PANTHER" id="PTHR13173:SF10">
    <property type="entry name" value="WW DOMAIN-BINDING PROTEIN 4"/>
    <property type="match status" value="1"/>
</dbReference>
<evidence type="ECO:0000313" key="7">
    <source>
        <dbReference type="Proteomes" id="UP000664521"/>
    </source>
</evidence>
<comment type="caution">
    <text evidence="6">The sequence shown here is derived from an EMBL/GenBank/DDBJ whole genome shotgun (WGS) entry which is preliminary data.</text>
</comment>
<evidence type="ECO:0000256" key="1">
    <source>
        <dbReference type="ARBA" id="ARBA00022723"/>
    </source>
</evidence>
<dbReference type="Gene3D" id="3.30.160.60">
    <property type="entry name" value="Classic Zinc Finger"/>
    <property type="match status" value="1"/>
</dbReference>